<evidence type="ECO:0000256" key="2">
    <source>
        <dbReference type="ARBA" id="ARBA00005466"/>
    </source>
</evidence>
<dbReference type="HOGENOM" id="CLU_018354_6_0_1"/>
<dbReference type="PANTHER" id="PTHR32448">
    <property type="entry name" value="OS08G0158400 PROTEIN"/>
    <property type="match status" value="1"/>
</dbReference>
<name>A0A0E0LCG2_ORYPU</name>
<keyword evidence="4 7" id="KW-0732">Signal</keyword>
<dbReference type="eggNOG" id="ENOG502QQWK">
    <property type="taxonomic scope" value="Eukaryota"/>
</dbReference>
<dbReference type="EnsemblPlants" id="OPUNC06G16200.1">
    <property type="protein sequence ID" value="OPUNC06G16200.1"/>
    <property type="gene ID" value="OPUNC06G16200"/>
</dbReference>
<reference evidence="9" key="2">
    <citation type="submission" date="2018-05" db="EMBL/GenBank/DDBJ databases">
        <title>OpunRS2 (Oryza punctata Reference Sequence Version 2).</title>
        <authorList>
            <person name="Zhang J."/>
            <person name="Kudrna D."/>
            <person name="Lee S."/>
            <person name="Talag J."/>
            <person name="Welchert J."/>
            <person name="Wing R.A."/>
        </authorList>
    </citation>
    <scope>NUCLEOTIDE SEQUENCE [LARGE SCALE GENOMIC DNA]</scope>
</reference>
<evidence type="ECO:0000256" key="7">
    <source>
        <dbReference type="SAM" id="SignalP"/>
    </source>
</evidence>
<dbReference type="InterPro" id="IPR016169">
    <property type="entry name" value="FAD-bd_PCMH_sub2"/>
</dbReference>
<keyword evidence="6" id="KW-0325">Glycoprotein</keyword>
<comment type="cofactor">
    <cofactor evidence="1">
        <name>FAD</name>
        <dbReference type="ChEBI" id="CHEBI:57692"/>
    </cofactor>
</comment>
<evidence type="ECO:0000256" key="6">
    <source>
        <dbReference type="ARBA" id="ARBA00023180"/>
    </source>
</evidence>
<accession>A0A0E0LCG2</accession>
<evidence type="ECO:0000256" key="5">
    <source>
        <dbReference type="ARBA" id="ARBA00022827"/>
    </source>
</evidence>
<organism evidence="9">
    <name type="scientific">Oryza punctata</name>
    <name type="common">Red rice</name>
    <dbReference type="NCBI Taxonomy" id="4537"/>
    <lineage>
        <taxon>Eukaryota</taxon>
        <taxon>Viridiplantae</taxon>
        <taxon>Streptophyta</taxon>
        <taxon>Embryophyta</taxon>
        <taxon>Tracheophyta</taxon>
        <taxon>Spermatophyta</taxon>
        <taxon>Magnoliopsida</taxon>
        <taxon>Liliopsida</taxon>
        <taxon>Poales</taxon>
        <taxon>Poaceae</taxon>
        <taxon>BOP clade</taxon>
        <taxon>Oryzoideae</taxon>
        <taxon>Oryzeae</taxon>
        <taxon>Oryzinae</taxon>
        <taxon>Oryza</taxon>
    </lineage>
</organism>
<evidence type="ECO:0000256" key="3">
    <source>
        <dbReference type="ARBA" id="ARBA00022630"/>
    </source>
</evidence>
<dbReference type="GO" id="GO:0071949">
    <property type="term" value="F:FAD binding"/>
    <property type="evidence" value="ECO:0007669"/>
    <property type="project" value="InterPro"/>
</dbReference>
<reference evidence="9" key="1">
    <citation type="submission" date="2015-04" db="UniProtKB">
        <authorList>
            <consortium name="EnsemblPlants"/>
        </authorList>
    </citation>
    <scope>IDENTIFICATION</scope>
</reference>
<dbReference type="STRING" id="4537.A0A0E0LCG2"/>
<sequence>MAKSFRDIALVLTISFLSCHYLSVTSLASSDGFIQCLLQKIPGELVLTPSSGSFTDVLVSTIRNPMFFNNATARPLCIVMPADASHVQAAVLCGRAEGVRLRARSGGHDYEGLSYRSARRGDGGGEVFAVVDLGARLRAVSVSDGDDATAWVESGASLGELYYTVAKSNPGLAFPAGVCPTIGVGGHLSGGGISMMSRKYGLAADNIVDAKLVNANGELVDRAAMGEDLFWAIRGGGGESFGIVVSWKVRLVQVPPTVTVFVIGRNVDQGAADVVTRWQDVAPSLPPELTIRVIVRGQRATLQSLYLGSCADLVPTMSRMFPELGMTSADCREMSWLQSVALIQFWNPNTPVEALLNRRTSLSTFTKAKSDYVRRAIPSDVWKNILPWFTMNGSGQMLLEPMGGFVGGVPAAATPYPHRGGVLYNIQYIAYWSGDGTAAAAAAANRWINDLYAFMEPYVSSDPREAYVNFRDLDIGENAVAANDVSTFESGKVWGEKYFAGNFERLAAVKAAVDPTDYFRNEQSIPPLLVQSK</sequence>
<dbReference type="InterPro" id="IPR016167">
    <property type="entry name" value="FAD-bd_PCMH_sub1"/>
</dbReference>
<dbReference type="AlphaFoldDB" id="A0A0E0LCG2"/>
<feature type="domain" description="FAD-binding PCMH-type" evidence="8">
    <location>
        <begin position="71"/>
        <end position="254"/>
    </location>
</feature>
<dbReference type="Gramene" id="OPUNC06G16200.1">
    <property type="protein sequence ID" value="OPUNC06G16200.1"/>
    <property type="gene ID" value="OPUNC06G16200"/>
</dbReference>
<proteinExistence type="inferred from homology"/>
<dbReference type="InterPro" id="IPR036318">
    <property type="entry name" value="FAD-bd_PCMH-like_sf"/>
</dbReference>
<feature type="chain" id="PRO_5002366084" description="FAD-binding PCMH-type domain-containing protein" evidence="7">
    <location>
        <begin position="22"/>
        <end position="533"/>
    </location>
</feature>
<dbReference type="PROSITE" id="PS51387">
    <property type="entry name" value="FAD_PCMH"/>
    <property type="match status" value="1"/>
</dbReference>
<comment type="similarity">
    <text evidence="2">Belongs to the oxygen-dependent FAD-linked oxidoreductase family.</text>
</comment>
<keyword evidence="5" id="KW-0274">FAD</keyword>
<feature type="signal peptide" evidence="7">
    <location>
        <begin position="1"/>
        <end position="21"/>
    </location>
</feature>
<dbReference type="Proteomes" id="UP000026962">
    <property type="component" value="Chromosome 6"/>
</dbReference>
<evidence type="ECO:0000259" key="8">
    <source>
        <dbReference type="PROSITE" id="PS51387"/>
    </source>
</evidence>
<evidence type="ECO:0000313" key="9">
    <source>
        <dbReference type="EnsemblPlants" id="OPUNC06G16200.1"/>
    </source>
</evidence>
<dbReference type="InterPro" id="IPR016166">
    <property type="entry name" value="FAD-bd_PCMH"/>
</dbReference>
<dbReference type="Gene3D" id="3.40.462.20">
    <property type="match status" value="1"/>
</dbReference>
<keyword evidence="3" id="KW-0285">Flavoprotein</keyword>
<dbReference type="Gene3D" id="3.30.43.10">
    <property type="entry name" value="Uridine Diphospho-n-acetylenolpyruvylglucosamine Reductase, domain 2"/>
    <property type="match status" value="1"/>
</dbReference>
<dbReference type="PROSITE" id="PS51257">
    <property type="entry name" value="PROKAR_LIPOPROTEIN"/>
    <property type="match status" value="1"/>
</dbReference>
<evidence type="ECO:0000256" key="4">
    <source>
        <dbReference type="ARBA" id="ARBA00022729"/>
    </source>
</evidence>
<dbReference type="InterPro" id="IPR012951">
    <property type="entry name" value="BBE"/>
</dbReference>
<dbReference type="SUPFAM" id="SSF56176">
    <property type="entry name" value="FAD-binding/transporter-associated domain-like"/>
    <property type="match status" value="1"/>
</dbReference>
<dbReference type="Pfam" id="PF08031">
    <property type="entry name" value="BBE"/>
    <property type="match status" value="1"/>
</dbReference>
<evidence type="ECO:0000256" key="1">
    <source>
        <dbReference type="ARBA" id="ARBA00001974"/>
    </source>
</evidence>
<dbReference type="Pfam" id="PF01565">
    <property type="entry name" value="FAD_binding_4"/>
    <property type="match status" value="1"/>
</dbReference>
<protein>
    <recommendedName>
        <fullName evidence="8">FAD-binding PCMH-type domain-containing protein</fullName>
    </recommendedName>
</protein>
<evidence type="ECO:0000313" key="10">
    <source>
        <dbReference type="Proteomes" id="UP000026962"/>
    </source>
</evidence>
<dbReference type="OMA" id="ATSWINN"/>
<dbReference type="GO" id="GO:0016491">
    <property type="term" value="F:oxidoreductase activity"/>
    <property type="evidence" value="ECO:0007669"/>
    <property type="project" value="InterPro"/>
</dbReference>
<dbReference type="InterPro" id="IPR006094">
    <property type="entry name" value="Oxid_FAD_bind_N"/>
</dbReference>
<dbReference type="Gene3D" id="3.30.465.10">
    <property type="match status" value="1"/>
</dbReference>
<keyword evidence="10" id="KW-1185">Reference proteome</keyword>